<feature type="region of interest" description="Disordered" evidence="1">
    <location>
        <begin position="423"/>
        <end position="452"/>
    </location>
</feature>
<accession>A0AA38P0V4</accession>
<proteinExistence type="predicted"/>
<feature type="domain" description="Beta-glucuronidase C-terminal" evidence="3">
    <location>
        <begin position="464"/>
        <end position="585"/>
    </location>
</feature>
<comment type="caution">
    <text evidence="4">The sequence shown here is derived from an EMBL/GenBank/DDBJ whole genome shotgun (WGS) entry which is preliminary data.</text>
</comment>
<dbReference type="PANTHER" id="PTHR36183:SF2">
    <property type="entry name" value="BETA-GLUCURONIDASE C-TERMINAL DOMAIN-CONTAINING PROTEIN"/>
    <property type="match status" value="1"/>
</dbReference>
<reference evidence="4" key="1">
    <citation type="submission" date="2022-08" db="EMBL/GenBank/DDBJ databases">
        <authorList>
            <consortium name="DOE Joint Genome Institute"/>
            <person name="Min B."/>
            <person name="Riley R."/>
            <person name="Sierra-Patev S."/>
            <person name="Naranjo-Ortiz M."/>
            <person name="Looney B."/>
            <person name="Konkel Z."/>
            <person name="Slot J.C."/>
            <person name="Sakamoto Y."/>
            <person name="Steenwyk J.L."/>
            <person name="Rokas A."/>
            <person name="Carro J."/>
            <person name="Camarero S."/>
            <person name="Ferreira P."/>
            <person name="Molpeceres G."/>
            <person name="Ruiz-Duenas F.J."/>
            <person name="Serrano A."/>
            <person name="Henrissat B."/>
            <person name="Drula E."/>
            <person name="Hughes K.W."/>
            <person name="Mata J.L."/>
            <person name="Ishikawa N.K."/>
            <person name="Vargas-Isla R."/>
            <person name="Ushijima S."/>
            <person name="Smith C.A."/>
            <person name="Ahrendt S."/>
            <person name="Andreopoulos W."/>
            <person name="He G."/>
            <person name="Labutti K."/>
            <person name="Lipzen A."/>
            <person name="Ng V."/>
            <person name="Sandor L."/>
            <person name="Barry K."/>
            <person name="Martinez A.T."/>
            <person name="Xiao Y."/>
            <person name="Gibbons J.G."/>
            <person name="Terashima K."/>
            <person name="Hibbett D.S."/>
            <person name="Grigoriev I.V."/>
        </authorList>
    </citation>
    <scope>NUCLEOTIDE SEQUENCE</scope>
    <source>
        <strain evidence="4">TFB9207</strain>
    </source>
</reference>
<name>A0AA38P0V4_9AGAR</name>
<dbReference type="Gene3D" id="2.60.40.1180">
    <property type="entry name" value="Golgi alpha-mannosidase II"/>
    <property type="match status" value="1"/>
</dbReference>
<keyword evidence="2" id="KW-0732">Signal</keyword>
<dbReference type="AlphaFoldDB" id="A0AA38P0V4"/>
<keyword evidence="5" id="KW-1185">Reference proteome</keyword>
<dbReference type="PANTHER" id="PTHR36183">
    <property type="entry name" value="BETA-GLUCURONIDASE"/>
    <property type="match status" value="1"/>
</dbReference>
<evidence type="ECO:0000259" key="3">
    <source>
        <dbReference type="Pfam" id="PF16862"/>
    </source>
</evidence>
<dbReference type="InterPro" id="IPR013780">
    <property type="entry name" value="Glyco_hydro_b"/>
</dbReference>
<evidence type="ECO:0000313" key="5">
    <source>
        <dbReference type="Proteomes" id="UP001163846"/>
    </source>
</evidence>
<dbReference type="InterPro" id="IPR031728">
    <property type="entry name" value="GlcAase_C"/>
</dbReference>
<organism evidence="4 5">
    <name type="scientific">Lentinula raphanica</name>
    <dbReference type="NCBI Taxonomy" id="153919"/>
    <lineage>
        <taxon>Eukaryota</taxon>
        <taxon>Fungi</taxon>
        <taxon>Dikarya</taxon>
        <taxon>Basidiomycota</taxon>
        <taxon>Agaricomycotina</taxon>
        <taxon>Agaricomycetes</taxon>
        <taxon>Agaricomycetidae</taxon>
        <taxon>Agaricales</taxon>
        <taxon>Marasmiineae</taxon>
        <taxon>Omphalotaceae</taxon>
        <taxon>Lentinula</taxon>
    </lineage>
</organism>
<evidence type="ECO:0000256" key="2">
    <source>
        <dbReference type="SAM" id="SignalP"/>
    </source>
</evidence>
<dbReference type="InterPro" id="IPR052974">
    <property type="entry name" value="GH79_Enzymes"/>
</dbReference>
<dbReference type="Proteomes" id="UP001163846">
    <property type="component" value="Unassembled WGS sequence"/>
</dbReference>
<sequence length="590" mass="63295">MKPISPRTTCFWGNLLLYLALQATARAQVVLNPSTKAPGSASKPVSNNFVSLSIAIHFFQDYTRTGSNGEQPNTFSRNLLSSLTESTSIAPQIRIGGTSADRTTYVPSQNTTISQVTGANGIPLNVTLNQKWFTQCFDQGNFPSGTKFIFDLPLMRNDSLAINNTLQGAQWALESIGGDRLEAFEVGNEEDLYVGQGVVPATWTVVDYAARWRNFSSAVLEGAIIPFGLGSTKRWFQGLAFSGLGANPAWTTETAFNANVDQDNTMKSVSLHNYPAGSAPWVNLGNTFMNHTAIVANLSQVNDDIAFLASSSSTENIVFNLGETNIDFTNLNMDQFEGVLGSALWTIDYIMYAASLNINRIYLHQGTTFGYAAWQPIATDTSEPKVRSPWYGLKFAAEAIGSHQGPIQIVPLDIVAMASGNVSASSGNGTDEDGSGTSTTTDTNNTQTQSAPAQILTSEKISTYAIYESSSLARIVLINFNEWNDTTPFPRPSVSFRIELPLETNSNTTAQSTSNSESSSVNTRTLTAPGGASADSGLTFGGVMWNFTTQGLPERVEGVPGTARVERSKRDGSITVEVGASEALLIDVSG</sequence>
<feature type="compositionally biased region" description="Low complexity" evidence="1">
    <location>
        <begin position="505"/>
        <end position="525"/>
    </location>
</feature>
<dbReference type="SUPFAM" id="SSF51445">
    <property type="entry name" value="(Trans)glycosidases"/>
    <property type="match status" value="1"/>
</dbReference>
<feature type="region of interest" description="Disordered" evidence="1">
    <location>
        <begin position="505"/>
        <end position="533"/>
    </location>
</feature>
<protein>
    <recommendedName>
        <fullName evidence="3">Beta-glucuronidase C-terminal domain-containing protein</fullName>
    </recommendedName>
</protein>
<dbReference type="EMBL" id="MU806563">
    <property type="protein sequence ID" value="KAJ3834215.1"/>
    <property type="molecule type" value="Genomic_DNA"/>
</dbReference>
<evidence type="ECO:0000313" key="4">
    <source>
        <dbReference type="EMBL" id="KAJ3834215.1"/>
    </source>
</evidence>
<dbReference type="Gene3D" id="3.20.20.80">
    <property type="entry name" value="Glycosidases"/>
    <property type="match status" value="1"/>
</dbReference>
<gene>
    <name evidence="4" type="ORF">F5878DRAFT_631109</name>
</gene>
<feature type="compositionally biased region" description="Low complexity" evidence="1">
    <location>
        <begin position="423"/>
        <end position="450"/>
    </location>
</feature>
<feature type="chain" id="PRO_5041413539" description="Beta-glucuronidase C-terminal domain-containing protein" evidence="2">
    <location>
        <begin position="28"/>
        <end position="590"/>
    </location>
</feature>
<evidence type="ECO:0000256" key="1">
    <source>
        <dbReference type="SAM" id="MobiDB-lite"/>
    </source>
</evidence>
<dbReference type="InterPro" id="IPR017853">
    <property type="entry name" value="GH"/>
</dbReference>
<feature type="signal peptide" evidence="2">
    <location>
        <begin position="1"/>
        <end position="27"/>
    </location>
</feature>
<dbReference type="Pfam" id="PF16862">
    <property type="entry name" value="Glyco_hydro_79C"/>
    <property type="match status" value="1"/>
</dbReference>